<dbReference type="EMBL" id="WBUI01000036">
    <property type="protein sequence ID" value="KAB2929153.1"/>
    <property type="molecule type" value="Genomic_DNA"/>
</dbReference>
<protein>
    <submittedName>
        <fullName evidence="1">Uncharacterized protein</fullName>
    </submittedName>
</protein>
<organism evidence="1 2">
    <name type="scientific">Leptonema illini</name>
    <dbReference type="NCBI Taxonomy" id="183"/>
    <lineage>
        <taxon>Bacteria</taxon>
        <taxon>Pseudomonadati</taxon>
        <taxon>Spirochaetota</taxon>
        <taxon>Spirochaetia</taxon>
        <taxon>Leptospirales</taxon>
        <taxon>Leptospiraceae</taxon>
        <taxon>Leptonema</taxon>
    </lineage>
</organism>
<comment type="caution">
    <text evidence="1">The sequence shown here is derived from an EMBL/GenBank/DDBJ whole genome shotgun (WGS) entry which is preliminary data.</text>
</comment>
<reference evidence="1 2" key="1">
    <citation type="submission" date="2019-10" db="EMBL/GenBank/DDBJ databases">
        <title>Extracellular Electron Transfer in a Candidatus Methanoperedens spp. Enrichment Culture.</title>
        <authorList>
            <person name="Berger S."/>
            <person name="Rangel Shaw D."/>
            <person name="Berben T."/>
            <person name="In 'T Zandt M."/>
            <person name="Frank J."/>
            <person name="Reimann J."/>
            <person name="Jetten M.S.M."/>
            <person name="Welte C.U."/>
        </authorList>
    </citation>
    <scope>NUCLEOTIDE SEQUENCE [LARGE SCALE GENOMIC DNA]</scope>
    <source>
        <strain evidence="1">SB12</strain>
    </source>
</reference>
<evidence type="ECO:0000313" key="2">
    <source>
        <dbReference type="Proteomes" id="UP000460298"/>
    </source>
</evidence>
<accession>A0A833GXF6</accession>
<evidence type="ECO:0000313" key="1">
    <source>
        <dbReference type="EMBL" id="KAB2929153.1"/>
    </source>
</evidence>
<gene>
    <name evidence="1" type="ORF">F9K24_20735</name>
</gene>
<dbReference type="Proteomes" id="UP000460298">
    <property type="component" value="Unassembled WGS sequence"/>
</dbReference>
<sequence>MNPQLEAKQNRRFPVVSNAQLMPFGDGQAKYVEDFFVSEVALAEGQSAYHLFIGAETAVNRKYHENGVLFEHGGNGLVTGLRIEILTSARDQIDYATPATVTALNAFANSMYGVMSIGDRDLSKILIREYLPTVIAATGVIQQNPQNPMNHDNVKRFAGGGIMLNKDTLFKLKFEALYGYTTAAALAGYKLRATVFGRTIIPK</sequence>
<proteinExistence type="predicted"/>
<name>A0A833GXF6_9LEPT</name>
<dbReference type="AlphaFoldDB" id="A0A833GXF6"/>